<dbReference type="GO" id="GO:0080001">
    <property type="term" value="P:mucilage extrusion from seed coat"/>
    <property type="evidence" value="ECO:0000318"/>
    <property type="project" value="GO_Central"/>
</dbReference>
<evidence type="ECO:0000259" key="7">
    <source>
        <dbReference type="Pfam" id="PF07250"/>
    </source>
</evidence>
<keyword evidence="2" id="KW-0964">Secreted</keyword>
<evidence type="ECO:0000256" key="3">
    <source>
        <dbReference type="ARBA" id="ARBA00022729"/>
    </source>
</evidence>
<dbReference type="KEGG" id="bna:106421594"/>
<keyword evidence="4" id="KW-0560">Oxidoreductase</keyword>
<dbReference type="PaxDb" id="3708-A0A078IDS5"/>
<dbReference type="Gene3D" id="2.60.40.10">
    <property type="entry name" value="Immunoglobulins"/>
    <property type="match status" value="1"/>
</dbReference>
<evidence type="ECO:0000256" key="1">
    <source>
        <dbReference type="ARBA" id="ARBA00004613"/>
    </source>
</evidence>
<dbReference type="Gramene" id="CDY47509">
    <property type="protein sequence ID" value="CDY47509"/>
    <property type="gene ID" value="GSBRNA2T00087567001"/>
</dbReference>
<dbReference type="InterPro" id="IPR013783">
    <property type="entry name" value="Ig-like_fold"/>
</dbReference>
<dbReference type="OMA" id="PAWGEEW"/>
<dbReference type="GO" id="GO:0098609">
    <property type="term" value="P:cell-cell adhesion"/>
    <property type="evidence" value="ECO:0000318"/>
    <property type="project" value="GO_Central"/>
</dbReference>
<dbReference type="Gene3D" id="2.130.10.80">
    <property type="entry name" value="Galactose oxidase/kelch, beta-propeller"/>
    <property type="match status" value="1"/>
</dbReference>
<dbReference type="GO" id="GO:0045480">
    <property type="term" value="F:galactose oxidase activity"/>
    <property type="evidence" value="ECO:0000318"/>
    <property type="project" value="GO_Central"/>
</dbReference>
<dbReference type="STRING" id="3708.A0A078IDS5"/>
<dbReference type="SUPFAM" id="SSF50965">
    <property type="entry name" value="Galactose oxidase, central domain"/>
    <property type="match status" value="1"/>
</dbReference>
<dbReference type="Pfam" id="PF09118">
    <property type="entry name" value="GO-like_E_set"/>
    <property type="match status" value="1"/>
</dbReference>
<organism evidence="10 11">
    <name type="scientific">Brassica napus</name>
    <name type="common">Rape</name>
    <dbReference type="NCBI Taxonomy" id="3708"/>
    <lineage>
        <taxon>Eukaryota</taxon>
        <taxon>Viridiplantae</taxon>
        <taxon>Streptophyta</taxon>
        <taxon>Embryophyta</taxon>
        <taxon>Tracheophyta</taxon>
        <taxon>Spermatophyta</taxon>
        <taxon>Magnoliopsida</taxon>
        <taxon>eudicotyledons</taxon>
        <taxon>Gunneridae</taxon>
        <taxon>Pentapetalae</taxon>
        <taxon>rosids</taxon>
        <taxon>malvids</taxon>
        <taxon>Brassicales</taxon>
        <taxon>Brassicaceae</taxon>
        <taxon>Brassiceae</taxon>
        <taxon>Brassica</taxon>
    </lineage>
</organism>
<evidence type="ECO:0000256" key="6">
    <source>
        <dbReference type="ARBA" id="ARBA00077505"/>
    </source>
</evidence>
<dbReference type="InterPro" id="IPR037293">
    <property type="entry name" value="Gal_Oxidase_central_sf"/>
</dbReference>
<reference evidence="10" key="2">
    <citation type="submission" date="2014-06" db="EMBL/GenBank/DDBJ databases">
        <authorList>
            <person name="Genoscope - CEA"/>
        </authorList>
    </citation>
    <scope>NUCLEOTIDE SEQUENCE</scope>
</reference>
<reference evidence="9" key="3">
    <citation type="submission" date="2021-01" db="EMBL/GenBank/DDBJ databases">
        <authorList>
            <consortium name="Genoscope - CEA"/>
            <person name="William W."/>
        </authorList>
    </citation>
    <scope>NUCLEOTIDE SEQUENCE</scope>
</reference>
<dbReference type="EMBL" id="HG994361">
    <property type="protein sequence ID" value="CAF2201756.1"/>
    <property type="molecule type" value="Genomic_DNA"/>
</dbReference>
<evidence type="ECO:0000256" key="2">
    <source>
        <dbReference type="ARBA" id="ARBA00022525"/>
    </source>
</evidence>
<reference evidence="10 11" key="1">
    <citation type="journal article" date="2014" name="Science">
        <title>Plant genetics. Early allopolyploid evolution in the post-Neolithic Brassica napus oilseed genome.</title>
        <authorList>
            <person name="Chalhoub B."/>
            <person name="Denoeud F."/>
            <person name="Liu S."/>
            <person name="Parkin I.A."/>
            <person name="Tang H."/>
            <person name="Wang X."/>
            <person name="Chiquet J."/>
            <person name="Belcram H."/>
            <person name="Tong C."/>
            <person name="Samans B."/>
            <person name="Correa M."/>
            <person name="Da Silva C."/>
            <person name="Just J."/>
            <person name="Falentin C."/>
            <person name="Koh C.S."/>
            <person name="Le Clainche I."/>
            <person name="Bernard M."/>
            <person name="Bento P."/>
            <person name="Noel B."/>
            <person name="Labadie K."/>
            <person name="Alberti A."/>
            <person name="Charles M."/>
            <person name="Arnaud D."/>
            <person name="Guo H."/>
            <person name="Daviaud C."/>
            <person name="Alamery S."/>
            <person name="Jabbari K."/>
            <person name="Zhao M."/>
            <person name="Edger P.P."/>
            <person name="Chelaifa H."/>
            <person name="Tack D."/>
            <person name="Lassalle G."/>
            <person name="Mestiri I."/>
            <person name="Schnel N."/>
            <person name="Le Paslier M.C."/>
            <person name="Fan G."/>
            <person name="Renault V."/>
            <person name="Bayer P.E."/>
            <person name="Golicz A.A."/>
            <person name="Manoli S."/>
            <person name="Lee T.H."/>
            <person name="Thi V.H."/>
            <person name="Chalabi S."/>
            <person name="Hu Q."/>
            <person name="Fan C."/>
            <person name="Tollenaere R."/>
            <person name="Lu Y."/>
            <person name="Battail C."/>
            <person name="Shen J."/>
            <person name="Sidebottom C.H."/>
            <person name="Wang X."/>
            <person name="Canaguier A."/>
            <person name="Chauveau A."/>
            <person name="Berard A."/>
            <person name="Deniot G."/>
            <person name="Guan M."/>
            <person name="Liu Z."/>
            <person name="Sun F."/>
            <person name="Lim Y.P."/>
            <person name="Lyons E."/>
            <person name="Town C.D."/>
            <person name="Bancroft I."/>
            <person name="Wang X."/>
            <person name="Meng J."/>
            <person name="Ma J."/>
            <person name="Pires J.C."/>
            <person name="King G.J."/>
            <person name="Brunel D."/>
            <person name="Delourme R."/>
            <person name="Renard M."/>
            <person name="Aury J.M."/>
            <person name="Adams K.L."/>
            <person name="Batley J."/>
            <person name="Snowdon R.J."/>
            <person name="Tost J."/>
            <person name="Edwards D."/>
            <person name="Zhou Y."/>
            <person name="Hua W."/>
            <person name="Sharpe A.G."/>
            <person name="Paterson A.H."/>
            <person name="Guan C."/>
            <person name="Wincker P."/>
        </authorList>
    </citation>
    <scope>NUCLEOTIDE SEQUENCE [LARGE SCALE GENOMIC DNA]</scope>
    <source>
        <strain evidence="11">cv. Darmor-bzh</strain>
    </source>
</reference>
<evidence type="ECO:0000259" key="8">
    <source>
        <dbReference type="Pfam" id="PF09118"/>
    </source>
</evidence>
<dbReference type="FunFam" id="2.130.10.80:FF:000001">
    <property type="entry name" value="Aldehyde oxidase GLOX"/>
    <property type="match status" value="1"/>
</dbReference>
<evidence type="ECO:0000256" key="4">
    <source>
        <dbReference type="ARBA" id="ARBA00023002"/>
    </source>
</evidence>
<dbReference type="GO" id="GO:0009505">
    <property type="term" value="C:plant-type cell wall"/>
    <property type="evidence" value="ECO:0000318"/>
    <property type="project" value="GO_Central"/>
</dbReference>
<dbReference type="SUPFAM" id="SSF81296">
    <property type="entry name" value="E set domains"/>
    <property type="match status" value="1"/>
</dbReference>
<feature type="domain" description="Galactose oxidase-like Early set" evidence="8">
    <location>
        <begin position="449"/>
        <end position="552"/>
    </location>
</feature>
<proteinExistence type="predicted"/>
<feature type="domain" description="Glyoxal oxidase N-terminal" evidence="7">
    <location>
        <begin position="51"/>
        <end position="440"/>
    </location>
</feature>
<dbReference type="CDD" id="cd02851">
    <property type="entry name" value="E_set_GO_C"/>
    <property type="match status" value="1"/>
</dbReference>
<dbReference type="PANTHER" id="PTHR32208:SF61">
    <property type="entry name" value="F10A5.18"/>
    <property type="match status" value="1"/>
</dbReference>
<dbReference type="InterPro" id="IPR015202">
    <property type="entry name" value="GO-like_E_set"/>
</dbReference>
<dbReference type="Proteomes" id="UP000028999">
    <property type="component" value="Unassembled WGS sequence"/>
</dbReference>
<dbReference type="GO" id="GO:0042545">
    <property type="term" value="P:cell wall modification"/>
    <property type="evidence" value="ECO:0000318"/>
    <property type="project" value="GO_Central"/>
</dbReference>
<evidence type="ECO:0000256" key="5">
    <source>
        <dbReference type="ARBA" id="ARBA00073112"/>
    </source>
</evidence>
<evidence type="ECO:0000313" key="10">
    <source>
        <dbReference type="EMBL" id="CDY47509.1"/>
    </source>
</evidence>
<dbReference type="Pfam" id="PF07250">
    <property type="entry name" value="Glyoxal_oxid_N"/>
    <property type="match status" value="1"/>
</dbReference>
<dbReference type="Proteomes" id="UP001295469">
    <property type="component" value="Chromosome A07"/>
</dbReference>
<dbReference type="GO" id="GO:0005615">
    <property type="term" value="C:extracellular space"/>
    <property type="evidence" value="ECO:0007669"/>
    <property type="project" value="UniProtKB-ARBA"/>
</dbReference>
<keyword evidence="3" id="KW-0732">Signal</keyword>
<keyword evidence="11" id="KW-1185">Reference proteome</keyword>
<name>A0A078IDS5_BRANA</name>
<dbReference type="InterPro" id="IPR009880">
    <property type="entry name" value="Glyoxal_oxidase_N"/>
</dbReference>
<gene>
    <name evidence="10" type="primary">BnaAnng09070D</name>
    <name evidence="9" type="ORF">DARMORV10_A07P41170.1</name>
    <name evidence="10" type="ORF">GSBRNA2T00087567001</name>
</gene>
<dbReference type="OrthoDB" id="2019572at2759"/>
<evidence type="ECO:0000313" key="11">
    <source>
        <dbReference type="Proteomes" id="UP000028999"/>
    </source>
</evidence>
<dbReference type="InterPro" id="IPR014756">
    <property type="entry name" value="Ig_E-set"/>
</dbReference>
<accession>A0A078IDS5</accession>
<comment type="subcellular location">
    <subcellularLocation>
        <location evidence="1">Secreted</location>
    </subcellularLocation>
</comment>
<protein>
    <recommendedName>
        <fullName evidence="5">Aldehyde oxidase GLOX</fullName>
    </recommendedName>
    <alternativeName>
        <fullName evidence="6">Glyoxal oxidase</fullName>
    </alternativeName>
</protein>
<dbReference type="InterPro" id="IPR011043">
    <property type="entry name" value="Gal_Oxase/kelch_b-propeller"/>
</dbReference>
<evidence type="ECO:0000313" key="9">
    <source>
        <dbReference type="EMBL" id="CAF2201756.1"/>
    </source>
</evidence>
<dbReference type="AlphaFoldDB" id="A0A078IDS5"/>
<dbReference type="PANTHER" id="PTHR32208">
    <property type="entry name" value="SECRETED PROTEIN-RELATED"/>
    <property type="match status" value="1"/>
</dbReference>
<dbReference type="SMR" id="A0A078IDS5"/>
<dbReference type="EMBL" id="LK032719">
    <property type="protein sequence ID" value="CDY47509.1"/>
    <property type="molecule type" value="Genomic_DNA"/>
</dbReference>
<sequence>MASQAKPQILSDINHLLYFALILFLSLSFHVASGAGGTWKLLLNNVGISAMHSQLLINDRVIMYDRSNFGPSKISLPNGTCRDSPNDSVSKRDCTAHSIEYDVALNRIRPLTVQSNTWCSSGGVTPDGTLLQTGGDKDGERKARLFYPCDDDSCDWSEIDNALNVKRWYASNHVLPDGRQIIVGGRDEFNFEFFPKTNAPNTYSLRFLSETNDLDQENNLYPNVFLNTDGNLFIFANNRAILLDYAKNTVVKTYPKIPGGEPRSYPSTGSAVLLPIKNLEEEVIELEVLVCGGAPKGSYLLALNENTFVKGLDTCARIKINDANPKWVLEKMPRPRIMGDMIVLPNGQVLLINGGSSGSAGWELGREPVLNPDLYHPDKPVGSRFQIQNPSTIPRMYHSTATLLRDGRVLVGGSNPHEFYNFTGVLFPTELRLEAFSPSYLESQYRNIRPRIMSPSLHSTVNYGGVLRLRFRVLGEVKTPVKVTMAFPSFTTHSFSMSQRLLVLDHVTSLRIGQWTYEVRVKTPRSANLAPPGYYMVFVVNQDIPSEGIWVRLQ</sequence>